<protein>
    <submittedName>
        <fullName evidence="10">Sugar transferase</fullName>
    </submittedName>
</protein>
<keyword evidence="11" id="KW-1185">Reference proteome</keyword>
<evidence type="ECO:0000256" key="1">
    <source>
        <dbReference type="ARBA" id="ARBA00004236"/>
    </source>
</evidence>
<reference evidence="10 11" key="1">
    <citation type="journal article" date="2020" name="ISME J.">
        <title>Comparative genomics reveals insights into cyanobacterial evolution and habitat adaptation.</title>
        <authorList>
            <person name="Chen M.Y."/>
            <person name="Teng W.K."/>
            <person name="Zhao L."/>
            <person name="Hu C.X."/>
            <person name="Zhou Y.K."/>
            <person name="Han B.P."/>
            <person name="Song L.R."/>
            <person name="Shu W.S."/>
        </authorList>
    </citation>
    <scope>NUCLEOTIDE SEQUENCE [LARGE SCALE GENOMIC DNA]</scope>
    <source>
        <strain evidence="10 11">FACHB-260</strain>
    </source>
</reference>
<proteinExistence type="inferred from homology"/>
<evidence type="ECO:0000256" key="6">
    <source>
        <dbReference type="ARBA" id="ARBA00022989"/>
    </source>
</evidence>
<dbReference type="PANTHER" id="PTHR30576:SF4">
    <property type="entry name" value="UNDECAPRENYL-PHOSPHATE GALACTOSE PHOSPHOTRANSFERASE"/>
    <property type="match status" value="1"/>
</dbReference>
<dbReference type="PANTHER" id="PTHR30576">
    <property type="entry name" value="COLANIC BIOSYNTHESIS UDP-GLUCOSE LIPID CARRIER TRANSFERASE"/>
    <property type="match status" value="1"/>
</dbReference>
<comment type="caution">
    <text evidence="10">The sequence shown here is derived from an EMBL/GenBank/DDBJ whole genome shotgun (WGS) entry which is preliminary data.</text>
</comment>
<keyword evidence="4 10" id="KW-0808">Transferase</keyword>
<dbReference type="NCBIfam" id="NF045514">
    <property type="entry name" value="glycotran_HepC"/>
    <property type="match status" value="1"/>
</dbReference>
<name>A0ABR8CHR3_9NOST</name>
<evidence type="ECO:0000256" key="3">
    <source>
        <dbReference type="ARBA" id="ARBA00022475"/>
    </source>
</evidence>
<evidence type="ECO:0000256" key="8">
    <source>
        <dbReference type="SAM" id="Phobius"/>
    </source>
</evidence>
<dbReference type="Pfam" id="PF02397">
    <property type="entry name" value="Bac_transf"/>
    <property type="match status" value="1"/>
</dbReference>
<keyword evidence="7 8" id="KW-0472">Membrane</keyword>
<evidence type="ECO:0000259" key="9">
    <source>
        <dbReference type="Pfam" id="PF02397"/>
    </source>
</evidence>
<accession>A0ABR8CHR3</accession>
<comment type="similarity">
    <text evidence="2">Belongs to the bacterial sugar transferase family.</text>
</comment>
<evidence type="ECO:0000256" key="7">
    <source>
        <dbReference type="ARBA" id="ARBA00023136"/>
    </source>
</evidence>
<gene>
    <name evidence="10" type="ORF">H6G18_00330</name>
</gene>
<evidence type="ECO:0000313" key="11">
    <source>
        <dbReference type="Proteomes" id="UP000607281"/>
    </source>
</evidence>
<dbReference type="EMBL" id="JACJRF010000001">
    <property type="protein sequence ID" value="MBD2342594.1"/>
    <property type="molecule type" value="Genomic_DNA"/>
</dbReference>
<keyword evidence="3" id="KW-1003">Cell membrane</keyword>
<comment type="subcellular location">
    <subcellularLocation>
        <location evidence="1">Cell membrane</location>
    </subcellularLocation>
</comment>
<feature type="domain" description="Bacterial sugar transferase" evidence="9">
    <location>
        <begin position="118"/>
        <end position="243"/>
    </location>
</feature>
<evidence type="ECO:0000313" key="10">
    <source>
        <dbReference type="EMBL" id="MBD2342594.1"/>
    </source>
</evidence>
<evidence type="ECO:0000256" key="2">
    <source>
        <dbReference type="ARBA" id="ARBA00006464"/>
    </source>
</evidence>
<dbReference type="GO" id="GO:0016740">
    <property type="term" value="F:transferase activity"/>
    <property type="evidence" value="ECO:0007669"/>
    <property type="project" value="UniProtKB-KW"/>
</dbReference>
<organism evidence="10 11">
    <name type="scientific">Anabaena subtropica FACHB-260</name>
    <dbReference type="NCBI Taxonomy" id="2692884"/>
    <lineage>
        <taxon>Bacteria</taxon>
        <taxon>Bacillati</taxon>
        <taxon>Cyanobacteriota</taxon>
        <taxon>Cyanophyceae</taxon>
        <taxon>Nostocales</taxon>
        <taxon>Nostocaceae</taxon>
        <taxon>Anabaena</taxon>
    </lineage>
</organism>
<feature type="transmembrane region" description="Helical" evidence="8">
    <location>
        <begin position="119"/>
        <end position="142"/>
    </location>
</feature>
<dbReference type="InterPro" id="IPR003362">
    <property type="entry name" value="Bact_transf"/>
</dbReference>
<keyword evidence="6 8" id="KW-1133">Transmembrane helix</keyword>
<sequence length="251" mass="28542">MTSVIVSKVENNDIIAPQDQNNCSSKYTLQWRRGQLLVKSSLKVKQPYLPSLNDEKLLINCLKRSPVNLVSIDGKLGETWLKFWAEACNQAHKPIFLSKPAHVRLSKSGSQSLNWLWRLINQLVAFGLLLLVIPVMLGLVMLMQIDSPKSLFTYEWRVGERGKFFRLINFCTTTQNNSKTLGLWLKKSGLYQLPQLWNVLRGEMNLTGSDCWTLEDAVKLSLAGQQQANTLPIITRSWEVSTESQLVHLDS</sequence>
<evidence type="ECO:0000256" key="5">
    <source>
        <dbReference type="ARBA" id="ARBA00022692"/>
    </source>
</evidence>
<keyword evidence="5 8" id="KW-0812">Transmembrane</keyword>
<evidence type="ECO:0000256" key="4">
    <source>
        <dbReference type="ARBA" id="ARBA00022679"/>
    </source>
</evidence>
<dbReference type="RefSeq" id="WP_190405083.1">
    <property type="nucleotide sequence ID" value="NZ_JACJRF010000001.1"/>
</dbReference>
<dbReference type="Proteomes" id="UP000607281">
    <property type="component" value="Unassembled WGS sequence"/>
</dbReference>